<dbReference type="InterPro" id="IPR013783">
    <property type="entry name" value="Ig-like_fold"/>
</dbReference>
<dbReference type="Gene3D" id="2.60.40.10">
    <property type="entry name" value="Immunoglobulins"/>
    <property type="match status" value="2"/>
</dbReference>
<feature type="region of interest" description="Disordered" evidence="11">
    <location>
        <begin position="3711"/>
        <end position="3732"/>
    </location>
</feature>
<feature type="transmembrane region" description="Helical" evidence="12">
    <location>
        <begin position="3626"/>
        <end position="3653"/>
    </location>
</feature>
<feature type="compositionally biased region" description="Basic and acidic residues" evidence="11">
    <location>
        <begin position="4046"/>
        <end position="4064"/>
    </location>
</feature>
<dbReference type="PROSITE" id="PS51257">
    <property type="entry name" value="PROKAR_LIPOPROTEIN"/>
    <property type="match status" value="1"/>
</dbReference>
<keyword evidence="4 12" id="KW-0812">Transmembrane</keyword>
<organism evidence="13 14">
    <name type="scientific">Volvox africanus</name>
    <dbReference type="NCBI Taxonomy" id="51714"/>
    <lineage>
        <taxon>Eukaryota</taxon>
        <taxon>Viridiplantae</taxon>
        <taxon>Chlorophyta</taxon>
        <taxon>core chlorophytes</taxon>
        <taxon>Chlorophyceae</taxon>
        <taxon>CS clade</taxon>
        <taxon>Chlamydomonadales</taxon>
        <taxon>Volvocaceae</taxon>
        <taxon>Volvox</taxon>
    </lineage>
</organism>
<evidence type="ECO:0000256" key="12">
    <source>
        <dbReference type="SAM" id="Phobius"/>
    </source>
</evidence>
<name>A0A8J4B0D5_9CHLO</name>
<evidence type="ECO:0000256" key="3">
    <source>
        <dbReference type="ARBA" id="ARBA00022475"/>
    </source>
</evidence>
<feature type="compositionally biased region" description="Low complexity" evidence="11">
    <location>
        <begin position="4156"/>
        <end position="4167"/>
    </location>
</feature>
<feature type="transmembrane region" description="Helical" evidence="12">
    <location>
        <begin position="3231"/>
        <end position="3251"/>
    </location>
</feature>
<feature type="compositionally biased region" description="Low complexity" evidence="11">
    <location>
        <begin position="4343"/>
        <end position="4371"/>
    </location>
</feature>
<dbReference type="PRINTS" id="PR01217">
    <property type="entry name" value="PRICHEXTENSN"/>
</dbReference>
<feature type="region of interest" description="Disordered" evidence="11">
    <location>
        <begin position="3819"/>
        <end position="3839"/>
    </location>
</feature>
<keyword evidence="5" id="KW-0732">Signal</keyword>
<evidence type="ECO:0000256" key="10">
    <source>
        <dbReference type="ARBA" id="ARBA00037847"/>
    </source>
</evidence>
<dbReference type="GO" id="GO:0005930">
    <property type="term" value="C:axoneme"/>
    <property type="evidence" value="ECO:0007669"/>
    <property type="project" value="UniProtKB-SubCell"/>
</dbReference>
<dbReference type="Proteomes" id="UP000747399">
    <property type="component" value="Unassembled WGS sequence"/>
</dbReference>
<protein>
    <submittedName>
        <fullName evidence="13">Uncharacterized protein</fullName>
    </submittedName>
</protein>
<dbReference type="SUPFAM" id="SSF52058">
    <property type="entry name" value="L domain-like"/>
    <property type="match status" value="1"/>
</dbReference>
<reference evidence="13" key="1">
    <citation type="journal article" date="2021" name="Proc. Natl. Acad. Sci. U.S.A.">
        <title>Three genomes in the algal genus Volvox reveal the fate of a haploid sex-determining region after a transition to homothallism.</title>
        <authorList>
            <person name="Yamamoto K."/>
            <person name="Hamaji T."/>
            <person name="Kawai-Toyooka H."/>
            <person name="Matsuzaki R."/>
            <person name="Takahashi F."/>
            <person name="Nishimura Y."/>
            <person name="Kawachi M."/>
            <person name="Noguchi H."/>
            <person name="Minakuchi Y."/>
            <person name="Umen J.G."/>
            <person name="Toyoda A."/>
            <person name="Nozaki H."/>
        </authorList>
    </citation>
    <scope>NUCLEOTIDE SEQUENCE</scope>
    <source>
        <strain evidence="13">NIES-3780</strain>
    </source>
</reference>
<dbReference type="Gene3D" id="3.80.10.10">
    <property type="entry name" value="Ribonuclease Inhibitor"/>
    <property type="match status" value="1"/>
</dbReference>
<dbReference type="InterPro" id="IPR032675">
    <property type="entry name" value="LRR_dom_sf"/>
</dbReference>
<evidence type="ECO:0000256" key="5">
    <source>
        <dbReference type="ARBA" id="ARBA00022729"/>
    </source>
</evidence>
<feature type="transmembrane region" description="Helical" evidence="12">
    <location>
        <begin position="3562"/>
        <end position="3584"/>
    </location>
</feature>
<evidence type="ECO:0000256" key="1">
    <source>
        <dbReference type="ARBA" id="ARBA00004236"/>
    </source>
</evidence>
<evidence type="ECO:0000313" key="13">
    <source>
        <dbReference type="EMBL" id="GIL51197.1"/>
    </source>
</evidence>
<feature type="region of interest" description="Disordered" evidence="11">
    <location>
        <begin position="265"/>
        <end position="695"/>
    </location>
</feature>
<feature type="compositionally biased region" description="Low complexity" evidence="11">
    <location>
        <begin position="3721"/>
        <end position="3732"/>
    </location>
</feature>
<evidence type="ECO:0000256" key="6">
    <source>
        <dbReference type="ARBA" id="ARBA00022989"/>
    </source>
</evidence>
<gene>
    <name evidence="13" type="ORF">Vafri_7273</name>
</gene>
<dbReference type="PANTHER" id="PTHR48052">
    <property type="entry name" value="UNNAMED PRODUCT"/>
    <property type="match status" value="1"/>
</dbReference>
<dbReference type="EMBL" id="BNCO01000010">
    <property type="protein sequence ID" value="GIL51197.1"/>
    <property type="molecule type" value="Genomic_DNA"/>
</dbReference>
<sequence length="4414" mass="461415">MWRDIILQKWEMRSTTIHLGALLSGCVVVTLLTAWATLSLGQDVTKLQDFAASCASANPFSDWRINYDACSFSGVTCANGAVTDVVFSGLDLIECQIPTSWRSDSGSPGLEHLTRLSFTNCSNFHVTQELALDYLVELDLTGTQGLSPPALVSFAQMTSVVTLRMPGIQFSGPIPPEFASLLALRELRLGDNSLTGTIPAELSKLQSLAVLDLHGNQDMCGPIPTGLKACQELNYTGTYIDYSCLLQTLPLGTAVTHAISCGNTNGAASQPSPPPPSPSPSPPQRSPPPPLPSPPPPTPSPPPPSPSPPPPSPSPPPPSPSPPPPSPSPPPPSPSPPPPSPSPPPPTPSPPPPSPSPPPPSPSPPPPSPSPPPPSPSPPPPSPSPPPPSPSPPPPSPSPPPPSPSPPPPTPSPPPPTPSPTPPSPYLPSPDPPSPSPPSPSPPSPTPSPPDPPSPSPPSPEPSSPTPSPPEPPSPSPPSPSPPTPSPPSPEPPSPSPPSPEPSSPTPSPPEPPSPLPPSPSPPSPSPPSPSPPSPTPSPPEPPSPSPPSPSPPTPSPPSPEPPTPSPPSPSPPTPSPPSPEPPSPSPPSPEPSSPTPSPPEPPSPLPPSPSPPTPSPPPPDPPSPSPPSPEPPSPLPPPPSPPSPTPSPPEPPSPTSPSPEPPSPSSPPASPTPSPPPLQPGSSTLVPLPPSPPSPSWERLLDTFLETPLQRAGRPLTVLLRSWTFNVSDNWSAAISGPGNFTAMMSPPNSTAATTQEYQWVMTVPGQLLQVSGNYTLFVFYNGSLSTTPAVQGNGSTVTIYPGPPYASRCKLQVTPFSNTTAMGDSVAIDLQLFDEYGNPALTAHKVNVSLVGPVSKHAIVAGANFSRLGAGSGLFRYVHVLEAQEQLIIWLNVSGTVVANVTLNVSAISPASVAFNESVRAAVVQLYGRTEIQPLANWTNSLLQAAAIVGHRLEVPVLPSASASYNRGFGSDPGLMATLELSAQNGTYMIFNGSWYGGNHSYVIFFRAPTVGIYSATVRLQHPTNQSAQASLVLELNVTIPSAVRYSLDIVAPAQSRVGDWVYVTPRLEGALGEPAAAPIGLTLTAQGSASDVTRLPLQLSTDGIRFTTLQYKFRIQETVAFKLAVEQVVVANTSVSVRGIAPAFLDLSRSLASACFINVIGGAAAGEAGSCSTTASTSAIVAAGRTIVVQKATQATVEMPVYTSEGQIWESDPGLNVVLSLVPSELVDNISAAYTGSLNVTWRRILLHDAWHRDSATIELDGGWGGVRPGRALMQTYVYGSENVGVQPDDYLAYNGQYPANNVTGGGYDPDTYDLGEEPLSPWAGDNFTIPAPPLNVDSPDNISALQDLLVNEPQVITFRGNFSTYKLSYQLPVLLDDSQTYLGLLSVRSPALAGSLRLARFWVTIMDIAKLNSIGNTTTSTSSATSAFVPAVNPVVSLNLSLSAAAVTSYPGGPETMLSDYRTLLASRAGLSSTDNVVVSFSTAAAADTNNAGTIMLSFQVYFGADWTNTSSSFASMTSLEWFYYRLKNLPASVLEDRVAYPALNATAVQVTAVSLDETTASTLAASTSSLDAAGSNAEMSITILSEELDIETIATPTVTLPVFALSAPPVITILGEPYIEILETDTLTDPGAYVYDPIDGFNVDSRVTLRVCAQVSNLDVIMYDIDAAASDTSAVGTPARNGTSVAAAAVAAAQVAPPSIFTCQSNTSGNSSTGQLTVYSTGSLTINGGAIDAKKQIYLLSYSAVNSRAAAATPRYRAVVVKTRCNTADGEFWCPKLSACSVGGRCDSILASLNPTLQSVSGVASASVTAAIDAVAATMPGVDPATLIVRSSSDGALFVVSSDGTVTFIDPLSYTRSSLAGSNSESYGILGDIISGGLGSATAAAAAAASARQPIYVKDTLPPVISLMGTGQLALTPRGVAVMIDNVEVGSVWTDPGATAWDAIDGDLTAMLQRFGAAAVETSRPTKPGSLYSYMVAYQAVDLTGNIAQPATRLVRLVCPTNETYCIDADNLPACTTNGICGDAMAATSNSITNTTTNTITTNLPELILVGSSVIQVQQGAQYDRCTALMPQVQPCDPGAVASDARDGSLSMQVQVCGTPLRATRAGQTLMPLLLACNVSTALPGNYTITFSVTNSANSSVNVSRTLFVQPVCPSGEQLCSDGRSCSADGVCKSNINNISTSYISVSTTATTSAAAASSPQIALITATAAPAVVQLPRGSKYAPCTISVDMSAATTPFCEPGAIATDWAATVNLTDRVVVCPPSTCLYPTTSGSSRGCSSDLLRRHTLAAKGLAGCRLNTLAPPGAVFYIDFWVWDDGRPPNNATVRRTIIITDPCTDNKSAPYFCSDGAGGYLCSPSPCMATASFLPPTASGPNITLLPSADVTFVEFGTASPVYLGPCPSVSDTRSCGAIATGVVLPNSPTGNTTVVDLTDDISIINTTPCNTTSSGSVCQSCSLEALAVGSSCLPGVYTFNYSVTDGQGMTTSISRTVVVYQRATLTATLTQLDGKLTDAIAATELAINVLNSSHPDHTLAVQEITARMVKYGVQKYDVDILSAVVSPDRPSNSSPASLVVTAAVHLYNPREVHRSVMGLVLSVSTSAGRRRRQLRGVDTSGASAASLYYSPSAGPLSSSRKHNAWDTEHEISEEPLLKEIWVNAVQKRLLELQQRGQWLLWQLQNSDPTDRTCRHMEKRQVSGLHESDSSRLSLSKQNDMNVRSGLQTTRLRSLLQNSISSSTTVLESLASSVASSLNATLIDMVIPPSPNLTAGYLQSLEGLAQALLQISTTILSDAETLSNTITATMGEAAVTADEEHAAAIMSAVSALLSVAADAENRTLVVTNQIDAGLDTQLAAEQQILKQTSELDLQFRELSSRTSAETDHALYIAMIAAGAAKDGAEGIMDPDCYRLNLTGFRPAFTVSTFSQTSSSSTASNSTVGSSSSGVGGRRRLNTPWIPDGRRGALKWMGYSLTKPSTLGGQFAMSELDVGADLRVAVSRPRYAGPRIDNRIVGGLLLHTTRRTLRSLAEAADQSTCFSELDASCNRYDVAFLQTSDKAASYLRRLYAGINNSLAPYGVDPIFLRSSSLYREDLTSKLSWYYNASDPSEVSPTGTPYGFTARPLLGRTPGFPVLLESGLSESRAAQMVRYLVDGNYLDHRQTLDMTAEMLVYNPSLRAFAYFRGEFGWSEAGGITGRFSTVGFPAMAYLKEGEVLGKALPEIFAQELLPLWFLAIFFAVVTTVATVSAALRAARYTAAAAEAAAQERALTNALKAFEAPLQNMGGGAAKCAAGGVAEATEAAARELIAARPGGFAAVVAGVTGSVPWTLSGDSAVQPASSAVGGGGGGNSVLANAFGARGGGAGASHIRILRDEVAARREEQLEFLGASNFSARRTWFREFVRHDGSLLYDMPLAVLLIVVAAFWTAFVERHLVLYSARAFYRVYDASASASARWLQPARLDPGSATGSASVYTEAANMGINVPSNAGDPGRWLLPTDDSDWDALNEVMHTAHTLVEMWTVYGMMQAVVIVGLVIKFVMVMAFQERLGIICRTLMTMFNPVLHLVIIITVVAVMVAAAANTVMGDHVSAASSMESAISDIMSTILGPASMNSIDLLSNDLILPDVLRFATAAVLITKVLLLLFVLFNFFFAAMGHIFMKQKHSIDWARTASVPQDLARVVIPDLVRRITGFLPGATSRRQRSHHRVMAAMASSTPKDGNTDAAQAADGDAQVAPAGGCTPIGTNLNAPTNKQLLDELAAVGVHELTCASELAKTWNGRVRVTKVAGGRFLVDKATMRQLIGLVASSSTVGAVARLPSRAPAAADGDDDTSEEDPKRSAAARAIVQRELALTVARRVMERVGRTYGARTPEYLILEKAAQAEAAARRRSKIAPSASVEVPGAKQQDESPASSSPLRRSLSSEIHIHLSIYDALRSAVESIVRWQSGVHRWQVRTWKQMASAYLFNQQLLAGLGVAPGPAFVERPSILQDNDLPHVERTSQLLPPNSRLGTKVPPLPLQGSEVRQVSWLGRDSSGLLSPSQLSIADMSRRGSRVGDSHPMLDPRRWASRSSASVWPGVPPMGSQRGPSPIGQQRQSAFLEDGSQASAVSGFEGIEELGVSAAASEPATVTQAGSLRTLGGIRAPAQTCELSRPDSPSSSQSQAQAGGSTPTGTYSSFGNGAAAAPPVQPRSSWSPGAMGSGRSAATDSAAAGAPPSVNFLAMRAPSRWFHTSTTSDVGPSSGAPPMGCSRGQSYNHGFAMVPEEEPSSPELDTDSGDLDVASDTDAAAKREPKGLPSARYHTRWGGVAPMMDDMRERLMALMNRRNSRAAVSTGGRKHSGSGSGASSPVSTGRGSSSGAASSSGSHALGSGRRQNDPNLIYDIAYSNGRRAMGGPQEGDEDSKVTQEQQGRLPSA</sequence>
<evidence type="ECO:0000256" key="4">
    <source>
        <dbReference type="ARBA" id="ARBA00022692"/>
    </source>
</evidence>
<dbReference type="GO" id="GO:0005886">
    <property type="term" value="C:plasma membrane"/>
    <property type="evidence" value="ECO:0007669"/>
    <property type="project" value="UniProtKB-SubCell"/>
</dbReference>
<feature type="region of interest" description="Disordered" evidence="11">
    <location>
        <begin position="4325"/>
        <end position="4414"/>
    </location>
</feature>
<proteinExistence type="predicted"/>
<evidence type="ECO:0000256" key="7">
    <source>
        <dbReference type="ARBA" id="ARBA00023136"/>
    </source>
</evidence>
<evidence type="ECO:0000256" key="9">
    <source>
        <dbReference type="ARBA" id="ARBA00023180"/>
    </source>
</evidence>
<keyword evidence="6 12" id="KW-1133">Transmembrane helix</keyword>
<keyword evidence="7 12" id="KW-0472">Membrane</keyword>
<feature type="region of interest" description="Disordered" evidence="11">
    <location>
        <begin position="4046"/>
        <end position="4103"/>
    </location>
</feature>
<keyword evidence="9" id="KW-0325">Glycoprotein</keyword>
<feature type="compositionally biased region" description="Acidic residues" evidence="11">
    <location>
        <begin position="4261"/>
        <end position="4281"/>
    </location>
</feature>
<feature type="compositionally biased region" description="Polar residues" evidence="11">
    <location>
        <begin position="4404"/>
        <end position="4414"/>
    </location>
</feature>
<dbReference type="GO" id="GO:0012505">
    <property type="term" value="C:endomembrane system"/>
    <property type="evidence" value="ECO:0007669"/>
    <property type="project" value="UniProtKB-SubCell"/>
</dbReference>
<keyword evidence="3" id="KW-1003">Cell membrane</keyword>
<keyword evidence="8" id="KW-0675">Receptor</keyword>
<evidence type="ECO:0000256" key="11">
    <source>
        <dbReference type="SAM" id="MobiDB-lite"/>
    </source>
</evidence>
<feature type="compositionally biased region" description="Low complexity" evidence="11">
    <location>
        <begin position="4199"/>
        <end position="4211"/>
    </location>
</feature>
<feature type="transmembrane region" description="Helical" evidence="12">
    <location>
        <begin position="3409"/>
        <end position="3429"/>
    </location>
</feature>
<evidence type="ECO:0000256" key="2">
    <source>
        <dbReference type="ARBA" id="ARBA00004430"/>
    </source>
</evidence>
<feature type="region of interest" description="Disordered" evidence="11">
    <location>
        <begin position="3891"/>
        <end position="3917"/>
    </location>
</feature>
<evidence type="ECO:0000256" key="8">
    <source>
        <dbReference type="ARBA" id="ARBA00023170"/>
    </source>
</evidence>
<dbReference type="PANTHER" id="PTHR48052:SF8">
    <property type="entry name" value="LRR RECEPTOR-LIKE SERINE_THREONINE-PROTEIN KINASE FLS2"/>
    <property type="match status" value="1"/>
</dbReference>
<keyword evidence="14" id="KW-1185">Reference proteome</keyword>
<feature type="compositionally biased region" description="Pro residues" evidence="11">
    <location>
        <begin position="271"/>
        <end position="680"/>
    </location>
</feature>
<feature type="region of interest" description="Disordered" evidence="11">
    <location>
        <begin position="4230"/>
        <end position="4300"/>
    </location>
</feature>
<feature type="transmembrane region" description="Helical" evidence="12">
    <location>
        <begin position="3520"/>
        <end position="3541"/>
    </location>
</feature>
<feature type="compositionally biased region" description="Low complexity" evidence="11">
    <location>
        <begin position="3908"/>
        <end position="3917"/>
    </location>
</feature>
<feature type="region of interest" description="Disordered" evidence="11">
    <location>
        <begin position="2929"/>
        <end position="2955"/>
    </location>
</feature>
<comment type="subcellular location">
    <subcellularLocation>
        <location evidence="1">Cell membrane</location>
    </subcellularLocation>
    <subcellularLocation>
        <location evidence="2">Cytoplasm</location>
        <location evidence="2">Cytoskeleton</location>
        <location evidence="2">Cilium axoneme</location>
    </subcellularLocation>
    <subcellularLocation>
        <location evidence="10">Endomembrane system</location>
        <topology evidence="10">Single-pass membrane protein</topology>
    </subcellularLocation>
</comment>
<accession>A0A8J4B0D5</accession>
<feature type="compositionally biased region" description="Low complexity" evidence="11">
    <location>
        <begin position="2929"/>
        <end position="2946"/>
    </location>
</feature>
<feature type="region of interest" description="Disordered" evidence="11">
    <location>
        <begin position="4146"/>
        <end position="4211"/>
    </location>
</feature>
<comment type="caution">
    <text evidence="13">The sequence shown here is derived from an EMBL/GenBank/DDBJ whole genome shotgun (WGS) entry which is preliminary data.</text>
</comment>
<evidence type="ECO:0000313" key="14">
    <source>
        <dbReference type="Proteomes" id="UP000747399"/>
    </source>
</evidence>